<accession>A0ABQ5JGS7</accession>
<sequence length="112" mass="12708">MAQDISSQVLKGILQGVILMILNKKAEYGYGLSQEMNRYGLSSVPKGTIYPLLTAMEKRGFITGKRKASTLGPTRKYYYITATGKQEKDRFIQEWSQLQKSVNTLIKEESHD</sequence>
<protein>
    <submittedName>
        <fullName evidence="2">Transcriptional regulator</fullName>
    </submittedName>
</protein>
<dbReference type="PANTHER" id="PTHR33169:SF14">
    <property type="entry name" value="TRANSCRIPTIONAL REGULATOR RV3488"/>
    <property type="match status" value="1"/>
</dbReference>
<dbReference type="InterPro" id="IPR052509">
    <property type="entry name" value="Metal_resp_DNA-bind_regulator"/>
</dbReference>
<dbReference type="InterPro" id="IPR036390">
    <property type="entry name" value="WH_DNA-bd_sf"/>
</dbReference>
<reference evidence="2" key="1">
    <citation type="journal article" date="2022" name="Int. J. Syst. Evol. Microbiol.">
        <title>A novel species of lactic acid bacteria, Ligilactobacillus pabuli sp. nov., isolated from alfalfa silage.</title>
        <authorList>
            <person name="Tohno M."/>
            <person name="Tanizawa Y."/>
            <person name="Sawada H."/>
            <person name="Sakamoto M."/>
            <person name="Ohkuma M."/>
            <person name="Kobayashi H."/>
        </authorList>
    </citation>
    <scope>NUCLEOTIDE SEQUENCE</scope>
    <source>
        <strain evidence="2">AF129</strain>
    </source>
</reference>
<evidence type="ECO:0000313" key="3">
    <source>
        <dbReference type="Proteomes" id="UP001055149"/>
    </source>
</evidence>
<dbReference type="PANTHER" id="PTHR33169">
    <property type="entry name" value="PADR-FAMILY TRANSCRIPTIONAL REGULATOR"/>
    <property type="match status" value="1"/>
</dbReference>
<name>A0ABQ5JGS7_9LACO</name>
<dbReference type="InterPro" id="IPR036388">
    <property type="entry name" value="WH-like_DNA-bd_sf"/>
</dbReference>
<gene>
    <name evidence="2" type="ORF">LPAF129_07430</name>
</gene>
<dbReference type="InterPro" id="IPR005149">
    <property type="entry name" value="Tscrpt_reg_PadR_N"/>
</dbReference>
<evidence type="ECO:0000259" key="1">
    <source>
        <dbReference type="Pfam" id="PF03551"/>
    </source>
</evidence>
<organism evidence="2 3">
    <name type="scientific">Ligilactobacillus pabuli</name>
    <dbReference type="NCBI Taxonomy" id="2886039"/>
    <lineage>
        <taxon>Bacteria</taxon>
        <taxon>Bacillati</taxon>
        <taxon>Bacillota</taxon>
        <taxon>Bacilli</taxon>
        <taxon>Lactobacillales</taxon>
        <taxon>Lactobacillaceae</taxon>
        <taxon>Ligilactobacillus</taxon>
    </lineage>
</organism>
<comment type="caution">
    <text evidence="2">The sequence shown here is derived from an EMBL/GenBank/DDBJ whole genome shotgun (WGS) entry which is preliminary data.</text>
</comment>
<feature type="domain" description="Transcription regulator PadR N-terminal" evidence="1">
    <location>
        <begin position="18"/>
        <end position="87"/>
    </location>
</feature>
<dbReference type="SUPFAM" id="SSF46785">
    <property type="entry name" value="Winged helix' DNA-binding domain"/>
    <property type="match status" value="1"/>
</dbReference>
<keyword evidence="3" id="KW-1185">Reference proteome</keyword>
<dbReference type="RefSeq" id="WP_244054826.1">
    <property type="nucleotide sequence ID" value="NZ_BQXH01000005.1"/>
</dbReference>
<proteinExistence type="predicted"/>
<dbReference type="Gene3D" id="1.10.10.10">
    <property type="entry name" value="Winged helix-like DNA-binding domain superfamily/Winged helix DNA-binding domain"/>
    <property type="match status" value="1"/>
</dbReference>
<dbReference type="EMBL" id="BQXH01000005">
    <property type="protein sequence ID" value="GKS81058.1"/>
    <property type="molecule type" value="Genomic_DNA"/>
</dbReference>
<dbReference type="Pfam" id="PF03551">
    <property type="entry name" value="PadR"/>
    <property type="match status" value="1"/>
</dbReference>
<dbReference type="Proteomes" id="UP001055149">
    <property type="component" value="Unassembled WGS sequence"/>
</dbReference>
<evidence type="ECO:0000313" key="2">
    <source>
        <dbReference type="EMBL" id="GKS81058.1"/>
    </source>
</evidence>